<evidence type="ECO:0000259" key="2">
    <source>
        <dbReference type="Pfam" id="PF25871"/>
    </source>
</evidence>
<reference evidence="4" key="2">
    <citation type="submission" date="2015-01" db="EMBL/GenBank/DDBJ databases">
        <title>Evolutionary Origins and Diversification of the Mycorrhizal Mutualists.</title>
        <authorList>
            <consortium name="DOE Joint Genome Institute"/>
            <consortium name="Mycorrhizal Genomics Consortium"/>
            <person name="Kohler A."/>
            <person name="Kuo A."/>
            <person name="Nagy L.G."/>
            <person name="Floudas D."/>
            <person name="Copeland A."/>
            <person name="Barry K.W."/>
            <person name="Cichocki N."/>
            <person name="Veneault-Fourrey C."/>
            <person name="LaButti K."/>
            <person name="Lindquist E.A."/>
            <person name="Lipzen A."/>
            <person name="Lundell T."/>
            <person name="Morin E."/>
            <person name="Murat C."/>
            <person name="Riley R."/>
            <person name="Ohm R."/>
            <person name="Sun H."/>
            <person name="Tunlid A."/>
            <person name="Henrissat B."/>
            <person name="Grigoriev I.V."/>
            <person name="Hibbett D.S."/>
            <person name="Martin F."/>
        </authorList>
    </citation>
    <scope>NUCLEOTIDE SEQUENCE [LARGE SCALE GENOMIC DNA]</scope>
    <source>
        <strain evidence="4">UH-Slu-Lm8-n1</strain>
    </source>
</reference>
<dbReference type="PANTHER" id="PTHR36855">
    <property type="entry name" value="CHROMOSOME 10, WHOLE GENOME SHOTGUN SEQUENCE"/>
    <property type="match status" value="1"/>
</dbReference>
<reference evidence="3 4" key="1">
    <citation type="submission" date="2014-04" db="EMBL/GenBank/DDBJ databases">
        <authorList>
            <consortium name="DOE Joint Genome Institute"/>
            <person name="Kuo A."/>
            <person name="Ruytinx J."/>
            <person name="Rineau F."/>
            <person name="Colpaert J."/>
            <person name="Kohler A."/>
            <person name="Nagy L.G."/>
            <person name="Floudas D."/>
            <person name="Copeland A."/>
            <person name="Barry K.W."/>
            <person name="Cichocki N."/>
            <person name="Veneault-Fourrey C."/>
            <person name="LaButti K."/>
            <person name="Lindquist E.A."/>
            <person name="Lipzen A."/>
            <person name="Lundell T."/>
            <person name="Morin E."/>
            <person name="Murat C."/>
            <person name="Sun H."/>
            <person name="Tunlid A."/>
            <person name="Henrissat B."/>
            <person name="Grigoriev I.V."/>
            <person name="Hibbett D.S."/>
            <person name="Martin F."/>
            <person name="Nordberg H.P."/>
            <person name="Cantor M.N."/>
            <person name="Hua S.X."/>
        </authorList>
    </citation>
    <scope>NUCLEOTIDE SEQUENCE [LARGE SCALE GENOMIC DNA]</scope>
    <source>
        <strain evidence="3 4">UH-Slu-Lm8-n1</strain>
    </source>
</reference>
<dbReference type="HOGENOM" id="CLU_070882_2_1_1"/>
<evidence type="ECO:0000313" key="3">
    <source>
        <dbReference type="EMBL" id="KIK44742.1"/>
    </source>
</evidence>
<protein>
    <submittedName>
        <fullName evidence="3">Uncharacterized protein</fullName>
    </submittedName>
</protein>
<dbReference type="Pfam" id="PF17733">
    <property type="entry name" value="KPWE_dom"/>
    <property type="match status" value="1"/>
</dbReference>
<keyword evidence="4" id="KW-1185">Reference proteome</keyword>
<feature type="domain" description="Peroxisomal membrane protein PEX14-like KPWE" evidence="1">
    <location>
        <begin position="119"/>
        <end position="164"/>
    </location>
</feature>
<dbReference type="PANTHER" id="PTHR36855:SF1">
    <property type="entry name" value="PEROXISOME MEMBRANE ANCHOR PROTEIN PEX14P N-TERMINAL DOMAIN-CONTAINING PROTEIN"/>
    <property type="match status" value="1"/>
</dbReference>
<evidence type="ECO:0000259" key="1">
    <source>
        <dbReference type="Pfam" id="PF17733"/>
    </source>
</evidence>
<dbReference type="AlphaFoldDB" id="A0A0D0BF37"/>
<dbReference type="InterPro" id="IPR040554">
    <property type="entry name" value="KPWE_PEX14_dom"/>
</dbReference>
<proteinExistence type="predicted"/>
<gene>
    <name evidence="3" type="ORF">CY34DRAFT_603956</name>
</gene>
<dbReference type="InParanoid" id="A0A0D0BF37"/>
<dbReference type="InterPro" id="IPR058841">
    <property type="entry name" value="HTH_76"/>
</dbReference>
<sequence length="167" mass="18073">MDRTNFSDQSPPQAGANVISGKDTALQSFFAFPFTSDEVYQQGLADVLAHGALSGKTDAEKAETILRTQLFYFNRVAGQNLTVEDVRSHQNTVDSQNPIGALDLSPPSANPGDSEARLLTFAELTLLIQQGKTDNIPNNKVIPETLNDAPPSTSIALVRKKPWESDS</sequence>
<dbReference type="Pfam" id="PF25871">
    <property type="entry name" value="HTH_76"/>
    <property type="match status" value="1"/>
</dbReference>
<accession>A0A0D0BF37</accession>
<name>A0A0D0BF37_9AGAM</name>
<dbReference type="OrthoDB" id="9936937at2759"/>
<dbReference type="EMBL" id="KN835185">
    <property type="protein sequence ID" value="KIK44742.1"/>
    <property type="molecule type" value="Genomic_DNA"/>
</dbReference>
<evidence type="ECO:0000313" key="4">
    <source>
        <dbReference type="Proteomes" id="UP000054485"/>
    </source>
</evidence>
<dbReference type="Proteomes" id="UP000054485">
    <property type="component" value="Unassembled WGS sequence"/>
</dbReference>
<dbReference type="STRING" id="930992.A0A0D0BF37"/>
<organism evidence="3 4">
    <name type="scientific">Suillus luteus UH-Slu-Lm8-n1</name>
    <dbReference type="NCBI Taxonomy" id="930992"/>
    <lineage>
        <taxon>Eukaryota</taxon>
        <taxon>Fungi</taxon>
        <taxon>Dikarya</taxon>
        <taxon>Basidiomycota</taxon>
        <taxon>Agaricomycotina</taxon>
        <taxon>Agaricomycetes</taxon>
        <taxon>Agaricomycetidae</taxon>
        <taxon>Boletales</taxon>
        <taxon>Suillineae</taxon>
        <taxon>Suillaceae</taxon>
        <taxon>Suillus</taxon>
    </lineage>
</organism>
<feature type="domain" description="PEX14-like helix-turn-helix" evidence="2">
    <location>
        <begin position="25"/>
        <end position="91"/>
    </location>
</feature>